<comment type="caution">
    <text evidence="4">The sequence shown here is derived from an EMBL/GenBank/DDBJ whole genome shotgun (WGS) entry which is preliminary data.</text>
</comment>
<evidence type="ECO:0000256" key="1">
    <source>
        <dbReference type="SAM" id="MobiDB-lite"/>
    </source>
</evidence>
<dbReference type="EMBL" id="VXRG01000049">
    <property type="protein sequence ID" value="MXY92913.1"/>
    <property type="molecule type" value="Genomic_DNA"/>
</dbReference>
<dbReference type="PROSITE" id="PS51257">
    <property type="entry name" value="PROKAR_LIPOPROTEIN"/>
    <property type="match status" value="1"/>
</dbReference>
<feature type="domain" description="Solute-binding protein family 5" evidence="3">
    <location>
        <begin position="136"/>
        <end position="541"/>
    </location>
</feature>
<dbReference type="InterPro" id="IPR039424">
    <property type="entry name" value="SBP_5"/>
</dbReference>
<dbReference type="PANTHER" id="PTHR30290">
    <property type="entry name" value="PERIPLASMIC BINDING COMPONENT OF ABC TRANSPORTER"/>
    <property type="match status" value="1"/>
</dbReference>
<proteinExistence type="predicted"/>
<protein>
    <recommendedName>
        <fullName evidence="3">Solute-binding protein family 5 domain-containing protein</fullName>
    </recommendedName>
</protein>
<dbReference type="PANTHER" id="PTHR30290:SF62">
    <property type="entry name" value="OLIGOPEPTIDE ABC TRANSPORTER, PERIPLASMIC OLIGOPEPTIDE-BINDING PROTEIN"/>
    <property type="match status" value="1"/>
</dbReference>
<dbReference type="Pfam" id="PF00496">
    <property type="entry name" value="SBP_bac_5"/>
    <property type="match status" value="1"/>
</dbReference>
<sequence length="682" mass="77322">MTQRKMHRRRFLQLSGATTAAVVLAACGGPEPEVMTEEPAAAPAAKEEEPKQAVMEEAEAPSQYSESPRLAEMVANGDLPPVTERLPVSPLVLPRESIGEYGGLVRQIHLDPSSFVSQYGWFAERMLTYSDQDLKTIKPNMFASWEVSDDATHYTFHLHEGMKWSDGELVTTGDVDFWWNSIATHPEVASSVWWVYRHGGENMAVDIHDDYSFSITFAAPFGNFPAYLTRRIQGDFLLPSHYLQQFHADFADEDDLAAMLEESEYETWVQLLSNARSGRSVWGTRPNSPEYPMLSGWIVDQEPQQGLVLMKRNPYYWKVDTSGQQLPYVEDLRIDFVANHEIATQKTIQGELDYVGPHDVSIARYPLYKENEPTQHYQVMDYTSCMTDRYTLYPCHTLTEDLVLRDIVQHPNFVKALNVAIDREEINQNLFFGLAKMGQLAPMPNSQYYEPKYAENWSQYDPDLANQLLDDMGLTERNGDGFRLRPDGDVLKFNIEHAGPRVGVATHEFTEIVVTFWREVGIEASTKEIQISLYNERWSQGLVHCGCWHADRCTDTLLPVEMRWFIPTNIGQGGPAPEWGRWFRSNGQDGEEPPAAIQTLYDHYNTMNTVIDDAERVAAGKKIFDWLADNPLAVGSVSESPAPLIFPKTMHNLPAAGKPVGWDTYGISTYHPEAFYYEGGVS</sequence>
<feature type="signal peptide" evidence="2">
    <location>
        <begin position="1"/>
        <end position="25"/>
    </location>
</feature>
<dbReference type="GO" id="GO:0015833">
    <property type="term" value="P:peptide transport"/>
    <property type="evidence" value="ECO:0007669"/>
    <property type="project" value="TreeGrafter"/>
</dbReference>
<feature type="compositionally biased region" description="Low complexity" evidence="1">
    <location>
        <begin position="33"/>
        <end position="44"/>
    </location>
</feature>
<dbReference type="InterPro" id="IPR006311">
    <property type="entry name" value="TAT_signal"/>
</dbReference>
<dbReference type="AlphaFoldDB" id="A0A6B0YPS2"/>
<dbReference type="InterPro" id="IPR000914">
    <property type="entry name" value="SBP_5_dom"/>
</dbReference>
<dbReference type="Gene3D" id="3.10.105.10">
    <property type="entry name" value="Dipeptide-binding Protein, Domain 3"/>
    <property type="match status" value="1"/>
</dbReference>
<dbReference type="SUPFAM" id="SSF53850">
    <property type="entry name" value="Periplasmic binding protein-like II"/>
    <property type="match status" value="1"/>
</dbReference>
<dbReference type="PROSITE" id="PS51318">
    <property type="entry name" value="TAT"/>
    <property type="match status" value="1"/>
</dbReference>
<accession>A0A6B0YPS2</accession>
<dbReference type="Gene3D" id="3.40.190.10">
    <property type="entry name" value="Periplasmic binding protein-like II"/>
    <property type="match status" value="1"/>
</dbReference>
<evidence type="ECO:0000256" key="2">
    <source>
        <dbReference type="SAM" id="SignalP"/>
    </source>
</evidence>
<evidence type="ECO:0000313" key="4">
    <source>
        <dbReference type="EMBL" id="MXY92913.1"/>
    </source>
</evidence>
<evidence type="ECO:0000259" key="3">
    <source>
        <dbReference type="Pfam" id="PF00496"/>
    </source>
</evidence>
<feature type="region of interest" description="Disordered" evidence="1">
    <location>
        <begin position="33"/>
        <end position="67"/>
    </location>
</feature>
<feature type="chain" id="PRO_5025571145" description="Solute-binding protein family 5 domain-containing protein" evidence="2">
    <location>
        <begin position="26"/>
        <end position="682"/>
    </location>
</feature>
<dbReference type="GO" id="GO:1904680">
    <property type="term" value="F:peptide transmembrane transporter activity"/>
    <property type="evidence" value="ECO:0007669"/>
    <property type="project" value="TreeGrafter"/>
</dbReference>
<name>A0A6B0YPS2_9CHLR</name>
<organism evidence="4">
    <name type="scientific">Caldilineaceae bacterium SB0664_bin_27</name>
    <dbReference type="NCBI Taxonomy" id="2605260"/>
    <lineage>
        <taxon>Bacteria</taxon>
        <taxon>Bacillati</taxon>
        <taxon>Chloroflexota</taxon>
        <taxon>Caldilineae</taxon>
        <taxon>Caldilineales</taxon>
        <taxon>Caldilineaceae</taxon>
    </lineage>
</organism>
<keyword evidence="2" id="KW-0732">Signal</keyword>
<reference evidence="4" key="1">
    <citation type="submission" date="2019-09" db="EMBL/GenBank/DDBJ databases">
        <title>Characterisation of the sponge microbiome using genome-centric metagenomics.</title>
        <authorList>
            <person name="Engelberts J.P."/>
            <person name="Robbins S.J."/>
            <person name="De Goeij J.M."/>
            <person name="Aranda M."/>
            <person name="Bell S.C."/>
            <person name="Webster N.S."/>
        </authorList>
    </citation>
    <scope>NUCLEOTIDE SEQUENCE</scope>
    <source>
        <strain evidence="4">SB0664_bin_27</strain>
    </source>
</reference>
<gene>
    <name evidence="4" type="ORF">F4Y42_05625</name>
</gene>